<dbReference type="Gene3D" id="3.40.50.300">
    <property type="entry name" value="P-loop containing nucleotide triphosphate hydrolases"/>
    <property type="match status" value="1"/>
</dbReference>
<dbReference type="InterPro" id="IPR027417">
    <property type="entry name" value="P-loop_NTPase"/>
</dbReference>
<dbReference type="GeneID" id="36833236"/>
<dbReference type="EMBL" id="CP029289">
    <property type="protein sequence ID" value="AWR96041.1"/>
    <property type="molecule type" value="Genomic_DNA"/>
</dbReference>
<dbReference type="Proteomes" id="UP000248044">
    <property type="component" value="Chromosome"/>
</dbReference>
<accession>A0A2U9IJ50</accession>
<protein>
    <submittedName>
        <fullName evidence="1">AAA family ATPase</fullName>
    </submittedName>
</protein>
<organism evidence="1 2">
    <name type="scientific">Acidianus brierleyi</name>
    <dbReference type="NCBI Taxonomy" id="41673"/>
    <lineage>
        <taxon>Archaea</taxon>
        <taxon>Thermoproteota</taxon>
        <taxon>Thermoprotei</taxon>
        <taxon>Sulfolobales</taxon>
        <taxon>Sulfolobaceae</taxon>
        <taxon>Acidianus</taxon>
    </lineage>
</organism>
<sequence length="448" mass="51264">MLCNIPKVTVTTWNSKNVILVGPTYTKYLQKTLDAIKNNDVASIIGQPGMGKTTILKKTQENVSELSFYLDLASKGEIEEEFWSKISPYNLKELTFNYLNENRKKFGYSFWKKITGTKLEDWLVKVCDKYDDKYLRIYCLSYNKDFDGMLNLLSDLNGITKVALLIDEVRESHIPKIHRLINAGLGIPVIMAIPTDSYSKVTDLAIRRRLDESRISLDSALTPEDIKEIVDAYCNPISEEIFPIVLSMWKGRELNTVSSILQFIKSQIEKFDKECGDNAECIKEKLRSSHTLKNPDDESKNLEKFIREGLSSMSKELGLSYVHLRGKRIEVKGKYIVAGIFFIKDDLAFVGIVKLMNDDKEEDEDIKLLSQLEKVEHDKKEYIVGNRFVITNSMKLKVDESKVTKIEVPTLEAIRILHGDSEILEEKIKEFTLSFVQKTGNETVNNIG</sequence>
<dbReference type="OrthoDB" id="34010at2157"/>
<proteinExistence type="predicted"/>
<dbReference type="RefSeq" id="WP_110271919.1">
    <property type="nucleotide sequence ID" value="NZ_CP029289.2"/>
</dbReference>
<dbReference type="AlphaFoldDB" id="A0A2U9IJ50"/>
<dbReference type="KEGG" id="abri:DFR85_13730"/>
<name>A0A2U9IJ50_9CREN</name>
<reference evidence="1 2" key="1">
    <citation type="submission" date="2018-05" db="EMBL/GenBank/DDBJ databases">
        <title>Complete Genome Sequences of Extremely Thermoacidophilic, Metal-Mobilizing Type-Strain Members of the Archaeal Family Sulfolobaceae: Acidianus brierleyi DSM-1651T, Acidianus sulfidivorans DSM-18786T, Metallosphaera hakonensis DSM-7519T, and Metallosphaera prunae DSM-10039T.</title>
        <authorList>
            <person name="Counts J.A."/>
            <person name="Kelly R.M."/>
        </authorList>
    </citation>
    <scope>NUCLEOTIDE SEQUENCE [LARGE SCALE GENOMIC DNA]</scope>
    <source>
        <strain evidence="1 2">DSM 1651</strain>
    </source>
</reference>
<evidence type="ECO:0000313" key="2">
    <source>
        <dbReference type="Proteomes" id="UP000248044"/>
    </source>
</evidence>
<evidence type="ECO:0000313" key="1">
    <source>
        <dbReference type="EMBL" id="AWR96041.1"/>
    </source>
</evidence>
<gene>
    <name evidence="1" type="ORF">DFR85_13730</name>
</gene>
<dbReference type="SUPFAM" id="SSF52540">
    <property type="entry name" value="P-loop containing nucleoside triphosphate hydrolases"/>
    <property type="match status" value="1"/>
</dbReference>
<keyword evidence="2" id="KW-1185">Reference proteome</keyword>